<comment type="similarity">
    <text evidence="1">Belongs to the SIP oxidoreductase family.</text>
</comment>
<evidence type="ECO:0000313" key="3">
    <source>
        <dbReference type="EMBL" id="SEM69073.1"/>
    </source>
</evidence>
<dbReference type="RefSeq" id="WP_075009962.1">
    <property type="nucleotide sequence ID" value="NZ_FOAP01000021.1"/>
</dbReference>
<gene>
    <name evidence="3" type="ORF">SAMN05444354_12135</name>
</gene>
<dbReference type="InterPro" id="IPR039261">
    <property type="entry name" value="FNR_nucleotide-bd"/>
</dbReference>
<dbReference type="InterPro" id="IPR039374">
    <property type="entry name" value="SIP_fam"/>
</dbReference>
<reference evidence="4" key="1">
    <citation type="submission" date="2016-10" db="EMBL/GenBank/DDBJ databases">
        <authorList>
            <person name="Varghese N."/>
            <person name="Submissions S."/>
        </authorList>
    </citation>
    <scope>NUCLEOTIDE SEQUENCE [LARGE SCALE GENOMIC DNA]</scope>
    <source>
        <strain evidence="4">DSM 17044</strain>
    </source>
</reference>
<dbReference type="EMBL" id="FOAP01000021">
    <property type="protein sequence ID" value="SEM69073.1"/>
    <property type="molecule type" value="Genomic_DNA"/>
</dbReference>
<dbReference type="Pfam" id="PF08021">
    <property type="entry name" value="FAD_binding_9"/>
    <property type="match status" value="1"/>
</dbReference>
<dbReference type="Pfam" id="PF04954">
    <property type="entry name" value="SIP"/>
    <property type="match status" value="1"/>
</dbReference>
<keyword evidence="4" id="KW-1185">Reference proteome</keyword>
<accession>A0A1H8AEV4</accession>
<dbReference type="Proteomes" id="UP000182719">
    <property type="component" value="Unassembled WGS sequence"/>
</dbReference>
<feature type="domain" description="FAD-binding FR-type" evidence="2">
    <location>
        <begin position="16"/>
        <end position="140"/>
    </location>
</feature>
<dbReference type="PANTHER" id="PTHR30157">
    <property type="entry name" value="FERRIC REDUCTASE, NADPH-DEPENDENT"/>
    <property type="match status" value="1"/>
</dbReference>
<evidence type="ECO:0000313" key="4">
    <source>
        <dbReference type="Proteomes" id="UP000182719"/>
    </source>
</evidence>
<dbReference type="InterPro" id="IPR013113">
    <property type="entry name" value="SIP_FAD-bd"/>
</dbReference>
<proteinExistence type="inferred from homology"/>
<evidence type="ECO:0000259" key="2">
    <source>
        <dbReference type="PROSITE" id="PS51384"/>
    </source>
</evidence>
<protein>
    <submittedName>
        <fullName evidence="3">NADPH-dependent ferric siderophore reductase, contains FAD-binding and SIP domains</fullName>
    </submittedName>
</protein>
<dbReference type="SUPFAM" id="SSF63380">
    <property type="entry name" value="Riboflavin synthase domain-like"/>
    <property type="match status" value="1"/>
</dbReference>
<dbReference type="Gene3D" id="3.40.50.80">
    <property type="entry name" value="Nucleotide-binding domain of ferredoxin-NADP reductase (FNR) module"/>
    <property type="match status" value="1"/>
</dbReference>
<dbReference type="OrthoDB" id="9814826at2"/>
<dbReference type="InterPro" id="IPR007037">
    <property type="entry name" value="SIP_rossman_dom"/>
</dbReference>
<dbReference type="AlphaFoldDB" id="A0A1H8AEV4"/>
<dbReference type="Gene3D" id="2.40.30.10">
    <property type="entry name" value="Translation factors"/>
    <property type="match status" value="1"/>
</dbReference>
<name>A0A1H8AEV4_STIAU</name>
<dbReference type="InterPro" id="IPR017938">
    <property type="entry name" value="Riboflavin_synthase-like_b-brl"/>
</dbReference>
<dbReference type="CDD" id="cd06193">
    <property type="entry name" value="siderophore_interacting"/>
    <property type="match status" value="1"/>
</dbReference>
<evidence type="ECO:0000256" key="1">
    <source>
        <dbReference type="ARBA" id="ARBA00035644"/>
    </source>
</evidence>
<dbReference type="PANTHER" id="PTHR30157:SF0">
    <property type="entry name" value="NADPH-DEPENDENT FERRIC-CHELATE REDUCTASE"/>
    <property type="match status" value="1"/>
</dbReference>
<dbReference type="InterPro" id="IPR017927">
    <property type="entry name" value="FAD-bd_FR_type"/>
</dbReference>
<sequence>MMTQPERAPRRVPFPIKFRTLEVLRVATVTPHMVRITLGGKELEGFQTPAADDHVRLIFPAPGESKPLLPTMGPHGPVFPEGKPRPASRDYTPRRYDAAAGELDIDFVVHGSGPGTTWATHAKPGDFVGVGGPRSSMIVPSDFDWYLLAGDSTALPAIGRWLEELPPSAHAIVFIEVSDASEEQRFNTRARVELTWLHRHGAAPGSTNQLEKAIRALQFPPGDYFVWLAGEANSLRPLREHIYNERGTHKKWVSATGYWKRDTADHHEPHD</sequence>
<organism evidence="3 4">
    <name type="scientific">Stigmatella aurantiaca</name>
    <dbReference type="NCBI Taxonomy" id="41"/>
    <lineage>
        <taxon>Bacteria</taxon>
        <taxon>Pseudomonadati</taxon>
        <taxon>Myxococcota</taxon>
        <taxon>Myxococcia</taxon>
        <taxon>Myxococcales</taxon>
        <taxon>Cystobacterineae</taxon>
        <taxon>Archangiaceae</taxon>
        <taxon>Stigmatella</taxon>
    </lineage>
</organism>
<dbReference type="PROSITE" id="PS51384">
    <property type="entry name" value="FAD_FR"/>
    <property type="match status" value="1"/>
</dbReference>
<dbReference type="GO" id="GO:0016491">
    <property type="term" value="F:oxidoreductase activity"/>
    <property type="evidence" value="ECO:0007669"/>
    <property type="project" value="InterPro"/>
</dbReference>